<evidence type="ECO:0000313" key="2">
    <source>
        <dbReference type="Proteomes" id="UP000094570"/>
    </source>
</evidence>
<reference evidence="2" key="1">
    <citation type="submission" date="2016-04" db="EMBL/GenBank/DDBJ databases">
        <title>The genome sequence project of a novel Fervidobacterium isolate from a hot spring in Thailand.</title>
        <authorList>
            <person name="Gonzalez J.M."/>
            <person name="Cuecas A."/>
            <person name="Kanoksilapatham W."/>
        </authorList>
    </citation>
    <scope>NUCLEOTIDE SEQUENCE [LARGE SCALE GENOMIC DNA]</scope>
    <source>
        <strain evidence="2">FC2004</strain>
    </source>
</reference>
<dbReference type="RefSeq" id="WP_069293148.1">
    <property type="nucleotide sequence ID" value="NZ_CP140110.1"/>
</dbReference>
<dbReference type="Proteomes" id="UP000094570">
    <property type="component" value="Unassembled WGS sequence"/>
</dbReference>
<dbReference type="OrthoDB" id="49250at2"/>
<evidence type="ECO:0000313" key="1">
    <source>
        <dbReference type="EMBL" id="ODN30465.1"/>
    </source>
</evidence>
<dbReference type="AlphaFoldDB" id="A0A1E3G2I2"/>
<accession>A0A1E3G2I2</accession>
<dbReference type="EMBL" id="LWAF01000006">
    <property type="protein sequence ID" value="ODN30465.1"/>
    <property type="molecule type" value="Genomic_DNA"/>
</dbReference>
<organism evidence="1 2">
    <name type="scientific">Fervidobacterium thailandense</name>
    <dbReference type="NCBI Taxonomy" id="1008305"/>
    <lineage>
        <taxon>Bacteria</taxon>
        <taxon>Thermotogati</taxon>
        <taxon>Thermotogota</taxon>
        <taxon>Thermotogae</taxon>
        <taxon>Thermotogales</taxon>
        <taxon>Fervidobacteriaceae</taxon>
        <taxon>Fervidobacterium</taxon>
    </lineage>
</organism>
<dbReference type="STRING" id="1008305.A4H02_05395"/>
<proteinExistence type="predicted"/>
<comment type="caution">
    <text evidence="1">The sequence shown here is derived from an EMBL/GenBank/DDBJ whole genome shotgun (WGS) entry which is preliminary data.</text>
</comment>
<sequence length="213" mass="24231">MKVIGLVLESYGKYMKVRTRDGEIIVKSDKRPPKEGSKIELKDFGYGDLKATIVAKKDDTIDHLPSLKLMELSEKLTKLLSEDFCAWSKEIAVRIALVLEEVSKRVDIDTEFLKWMGGYLVSHDECFEHYLNMISGGYGLLSRDGIFVFINRRNGSFEVFTKDNKIKGIVTDEIVTLYFKKIPGGVEELENNLRKHFGLVNIKLESLDGGVYV</sequence>
<name>A0A1E3G2I2_9BACT</name>
<gene>
    <name evidence="1" type="ORF">A4H02_05395</name>
</gene>
<keyword evidence="2" id="KW-1185">Reference proteome</keyword>
<protein>
    <submittedName>
        <fullName evidence="1">Uncharacterized protein</fullName>
    </submittedName>
</protein>